<evidence type="ECO:0008006" key="4">
    <source>
        <dbReference type="Google" id="ProtNLM"/>
    </source>
</evidence>
<gene>
    <name evidence="2" type="ORF">PGLA1383_LOCUS39129</name>
</gene>
<evidence type="ECO:0000313" key="2">
    <source>
        <dbReference type="EMBL" id="CAE8621606.1"/>
    </source>
</evidence>
<dbReference type="EMBL" id="CAJNNV010027779">
    <property type="protein sequence ID" value="CAE8621606.1"/>
    <property type="molecule type" value="Genomic_DNA"/>
</dbReference>
<feature type="chain" id="PRO_5032951933" description="Apple domain-containing protein" evidence="1">
    <location>
        <begin position="24"/>
        <end position="326"/>
    </location>
</feature>
<keyword evidence="1" id="KW-0732">Signal</keyword>
<feature type="signal peptide" evidence="1">
    <location>
        <begin position="1"/>
        <end position="23"/>
    </location>
</feature>
<proteinExistence type="predicted"/>
<organism evidence="2 3">
    <name type="scientific">Polarella glacialis</name>
    <name type="common">Dinoflagellate</name>
    <dbReference type="NCBI Taxonomy" id="89957"/>
    <lineage>
        <taxon>Eukaryota</taxon>
        <taxon>Sar</taxon>
        <taxon>Alveolata</taxon>
        <taxon>Dinophyceae</taxon>
        <taxon>Suessiales</taxon>
        <taxon>Suessiaceae</taxon>
        <taxon>Polarella</taxon>
    </lineage>
</organism>
<dbReference type="Proteomes" id="UP000654075">
    <property type="component" value="Unassembled WGS sequence"/>
</dbReference>
<dbReference type="AlphaFoldDB" id="A0A813GG13"/>
<accession>A0A813GG13</accession>
<keyword evidence="3" id="KW-1185">Reference proteome</keyword>
<reference evidence="2" key="1">
    <citation type="submission" date="2021-02" db="EMBL/GenBank/DDBJ databases">
        <authorList>
            <person name="Dougan E. K."/>
            <person name="Rhodes N."/>
            <person name="Thang M."/>
            <person name="Chan C."/>
        </authorList>
    </citation>
    <scope>NUCLEOTIDE SEQUENCE</scope>
</reference>
<evidence type="ECO:0000313" key="3">
    <source>
        <dbReference type="Proteomes" id="UP000654075"/>
    </source>
</evidence>
<evidence type="ECO:0000256" key="1">
    <source>
        <dbReference type="SAM" id="SignalP"/>
    </source>
</evidence>
<comment type="caution">
    <text evidence="2">The sequence shown here is derived from an EMBL/GenBank/DDBJ whole genome shotgun (WGS) entry which is preliminary data.</text>
</comment>
<name>A0A813GG13_POLGL</name>
<sequence>MAFLLPTLLGLLATAMNSQLVYGLSFTYEQIGGVGDGHCLGGRLRTSLDDYSVDKCHTMCSDSPDCYYVSCTMQQNSDGSAHETCIEYDSSSCGVGLLEPGIDDRYTTWKKIVHTTTTTTTTTAVWLRELPGFESVDGGVGRACRGSSASDNSKAYYHLYNNAGPFKACQALCLVTPDCQGIEHHLGGRCEVWIRPGGIGASAPVSGSRCMRRVLNNTLGCDPLGLGCQTGYELSGTTCTQIATFLSNSQYCREGWMKRIMAMTTMQDCILSCKATPNCLYVSAWPYIFDMPDPYICNLFSSESGCDSDSSRVTDLDRPYQLWKLT</sequence>
<protein>
    <recommendedName>
        <fullName evidence="4">Apple domain-containing protein</fullName>
    </recommendedName>
</protein>